<dbReference type="GO" id="GO:0004672">
    <property type="term" value="F:protein kinase activity"/>
    <property type="evidence" value="ECO:0007669"/>
    <property type="project" value="InterPro"/>
</dbReference>
<evidence type="ECO:0000256" key="15">
    <source>
        <dbReference type="SAM" id="MobiDB-lite"/>
    </source>
</evidence>
<evidence type="ECO:0000256" key="11">
    <source>
        <dbReference type="ARBA" id="ARBA00022989"/>
    </source>
</evidence>
<dbReference type="GO" id="GO:0005886">
    <property type="term" value="C:plasma membrane"/>
    <property type="evidence" value="ECO:0007669"/>
    <property type="project" value="UniProtKB-SubCell"/>
</dbReference>
<keyword evidence="13" id="KW-0675">Receptor</keyword>
<name>A0AAQ3UDN5_PASNO</name>
<evidence type="ECO:0000256" key="3">
    <source>
        <dbReference type="ARBA" id="ARBA00010217"/>
    </source>
</evidence>
<evidence type="ECO:0000256" key="7">
    <source>
        <dbReference type="ARBA" id="ARBA00022729"/>
    </source>
</evidence>
<evidence type="ECO:0000256" key="10">
    <source>
        <dbReference type="ARBA" id="ARBA00022840"/>
    </source>
</evidence>
<dbReference type="SUPFAM" id="SSF56112">
    <property type="entry name" value="Protein kinase-like (PK-like)"/>
    <property type="match status" value="1"/>
</dbReference>
<dbReference type="GO" id="GO:0005524">
    <property type="term" value="F:ATP binding"/>
    <property type="evidence" value="ECO:0007669"/>
    <property type="project" value="UniProtKB-KW"/>
</dbReference>
<dbReference type="Pfam" id="PF00069">
    <property type="entry name" value="Pkinase"/>
    <property type="match status" value="1"/>
</dbReference>
<keyword evidence="18" id="KW-1185">Reference proteome</keyword>
<dbReference type="PROSITE" id="PS50011">
    <property type="entry name" value="PROTEIN_KINASE_DOM"/>
    <property type="match status" value="1"/>
</dbReference>
<dbReference type="AlphaFoldDB" id="A0AAQ3UDN5"/>
<feature type="domain" description="Protein kinase" evidence="16">
    <location>
        <begin position="1"/>
        <end position="215"/>
    </location>
</feature>
<evidence type="ECO:0000259" key="16">
    <source>
        <dbReference type="PROSITE" id="PS50011"/>
    </source>
</evidence>
<dbReference type="Proteomes" id="UP001341281">
    <property type="component" value="Chromosome 08"/>
</dbReference>
<reference evidence="17 18" key="1">
    <citation type="submission" date="2024-02" db="EMBL/GenBank/DDBJ databases">
        <title>High-quality chromosome-scale genome assembly of Pensacola bahiagrass (Paspalum notatum Flugge var. saurae).</title>
        <authorList>
            <person name="Vega J.M."/>
            <person name="Podio M."/>
            <person name="Orjuela J."/>
            <person name="Siena L.A."/>
            <person name="Pessino S.C."/>
            <person name="Combes M.C."/>
            <person name="Mariac C."/>
            <person name="Albertini E."/>
            <person name="Pupilli F."/>
            <person name="Ortiz J.P.A."/>
            <person name="Leblanc O."/>
        </authorList>
    </citation>
    <scope>NUCLEOTIDE SEQUENCE [LARGE SCALE GENOMIC DNA]</scope>
    <source>
        <strain evidence="17">R1</strain>
        <tissue evidence="17">Leaf</tissue>
    </source>
</reference>
<keyword evidence="9" id="KW-0418">Kinase</keyword>
<evidence type="ECO:0000313" key="18">
    <source>
        <dbReference type="Proteomes" id="UP001341281"/>
    </source>
</evidence>
<keyword evidence="10" id="KW-0067">ATP-binding</keyword>
<keyword evidence="8" id="KW-0547">Nucleotide-binding</keyword>
<dbReference type="FunFam" id="1.10.510.10:FF:000240">
    <property type="entry name" value="Lectin-domain containing receptor kinase A4.3"/>
    <property type="match status" value="1"/>
</dbReference>
<evidence type="ECO:0000256" key="12">
    <source>
        <dbReference type="ARBA" id="ARBA00023136"/>
    </source>
</evidence>
<organism evidence="17 18">
    <name type="scientific">Paspalum notatum var. saurae</name>
    <dbReference type="NCBI Taxonomy" id="547442"/>
    <lineage>
        <taxon>Eukaryota</taxon>
        <taxon>Viridiplantae</taxon>
        <taxon>Streptophyta</taxon>
        <taxon>Embryophyta</taxon>
        <taxon>Tracheophyta</taxon>
        <taxon>Spermatophyta</taxon>
        <taxon>Magnoliopsida</taxon>
        <taxon>Liliopsida</taxon>
        <taxon>Poales</taxon>
        <taxon>Poaceae</taxon>
        <taxon>PACMAD clade</taxon>
        <taxon>Panicoideae</taxon>
        <taxon>Andropogonodae</taxon>
        <taxon>Paspaleae</taxon>
        <taxon>Paspalinae</taxon>
        <taxon>Paspalum</taxon>
    </lineage>
</organism>
<keyword evidence="5" id="KW-0808">Transferase</keyword>
<evidence type="ECO:0000256" key="4">
    <source>
        <dbReference type="ARBA" id="ARBA00022475"/>
    </source>
</evidence>
<gene>
    <name evidence="17" type="ORF">U9M48_034693</name>
</gene>
<comment type="subcellular location">
    <subcellularLocation>
        <location evidence="1">Cell membrane</location>
        <topology evidence="1">Single-pass type I membrane protein</topology>
    </subcellularLocation>
</comment>
<feature type="region of interest" description="Disordered" evidence="15">
    <location>
        <begin position="226"/>
        <end position="265"/>
    </location>
</feature>
<dbReference type="EMBL" id="CP144752">
    <property type="protein sequence ID" value="WVZ88145.1"/>
    <property type="molecule type" value="Genomic_DNA"/>
</dbReference>
<keyword evidence="6" id="KW-0812">Transmembrane</keyword>
<evidence type="ECO:0000313" key="17">
    <source>
        <dbReference type="EMBL" id="WVZ88145.1"/>
    </source>
</evidence>
<evidence type="ECO:0000256" key="2">
    <source>
        <dbReference type="ARBA" id="ARBA00008536"/>
    </source>
</evidence>
<keyword evidence="12" id="KW-0472">Membrane</keyword>
<dbReference type="InterPro" id="IPR011009">
    <property type="entry name" value="Kinase-like_dom_sf"/>
</dbReference>
<evidence type="ECO:0000256" key="8">
    <source>
        <dbReference type="ARBA" id="ARBA00022741"/>
    </source>
</evidence>
<dbReference type="InterPro" id="IPR000719">
    <property type="entry name" value="Prot_kinase_dom"/>
</dbReference>
<protein>
    <recommendedName>
        <fullName evidence="16">Protein kinase domain-containing protein</fullName>
    </recommendedName>
</protein>
<evidence type="ECO:0000256" key="9">
    <source>
        <dbReference type="ARBA" id="ARBA00022777"/>
    </source>
</evidence>
<evidence type="ECO:0000256" key="13">
    <source>
        <dbReference type="ARBA" id="ARBA00023170"/>
    </source>
</evidence>
<dbReference type="GO" id="GO:0002229">
    <property type="term" value="P:defense response to oomycetes"/>
    <property type="evidence" value="ECO:0007669"/>
    <property type="project" value="UniProtKB-ARBA"/>
</dbReference>
<comment type="similarity">
    <text evidence="3">In the C-terminal section; belongs to the protein kinase superfamily. Ser/Thr protein kinase family.</text>
</comment>
<evidence type="ECO:0000256" key="14">
    <source>
        <dbReference type="ARBA" id="ARBA00023180"/>
    </source>
</evidence>
<dbReference type="PANTHER" id="PTHR47973">
    <property type="entry name" value="CYSTEINE-RICH RECEPTOR-LIKE PROTEIN KINASE 3"/>
    <property type="match status" value="1"/>
</dbReference>
<proteinExistence type="inferred from homology"/>
<feature type="compositionally biased region" description="Low complexity" evidence="15">
    <location>
        <begin position="240"/>
        <end position="265"/>
    </location>
</feature>
<evidence type="ECO:0000256" key="5">
    <source>
        <dbReference type="ARBA" id="ARBA00022679"/>
    </source>
</evidence>
<keyword evidence="11" id="KW-1133">Transmembrane helix</keyword>
<dbReference type="InterPro" id="IPR052059">
    <property type="entry name" value="CR_Ser/Thr_kinase"/>
</dbReference>
<sequence>MRLMEAKRGTSPYFRCKVCEAPRTKAPTNKDYPRNNIIVGLASALHYLHFASPFDKKSILHRDSKPSNVMLNDVYEAKLGDFGLMRPVDLDRPSKTVTHGGTHAYIEPEYFKTGNPSRESDVYSFGILMLQLVFGELPTIIINDGKQLTNQLAEKAWGLYFRNELLDAVDAKLKVDGPTFTRNKAQIERVMLVGLYCVHPDRSMRPSSSRVMAYLKDREIQIPAPASVTAAGAPSDTTGNNNNGQASFSSSSATTTKTYNRSVTS</sequence>
<evidence type="ECO:0000256" key="6">
    <source>
        <dbReference type="ARBA" id="ARBA00022692"/>
    </source>
</evidence>
<accession>A0AAQ3UDN5</accession>
<keyword evidence="14" id="KW-0325">Glycoprotein</keyword>
<keyword evidence="4" id="KW-1003">Cell membrane</keyword>
<evidence type="ECO:0000256" key="1">
    <source>
        <dbReference type="ARBA" id="ARBA00004251"/>
    </source>
</evidence>
<comment type="similarity">
    <text evidence="2">In the N-terminal section; belongs to the leguminous lectin family.</text>
</comment>
<dbReference type="Gene3D" id="1.10.510.10">
    <property type="entry name" value="Transferase(Phosphotransferase) domain 1"/>
    <property type="match status" value="1"/>
</dbReference>
<keyword evidence="7" id="KW-0732">Signal</keyword>